<evidence type="ECO:0000313" key="1">
    <source>
        <dbReference type="EMBL" id="ALS35684.1"/>
    </source>
</evidence>
<dbReference type="STRING" id="118060.ATZ35_00480"/>
<evidence type="ECO:0008006" key="3">
    <source>
        <dbReference type="Google" id="ProtNLM"/>
    </source>
</evidence>
<evidence type="ECO:0000313" key="2">
    <source>
        <dbReference type="Proteomes" id="UP000067523"/>
    </source>
</evidence>
<accession>A0A0U2VQH8</accession>
<proteinExistence type="predicted"/>
<dbReference type="RefSeq" id="WP_208928381.1">
    <property type="nucleotide sequence ID" value="NZ_CP013655.1"/>
</dbReference>
<sequence length="381" mass="45889">MAKKFQELVKNSEILRRYARDFYIYGFKDREEFTYGSKRSYDNERRRIESFFSEFIEIDYNNGKKTLRLAIDGHRKSENPFQRLWKSKSFTKNDIFLHFVLLDIFIDQQKFTIAELVELIDTDYLSVFQDDYMLDPLTIRKKVKEYVALGILQESKQGKTLYYQQQPRMVLSENVLQAIQFYKEVFPVGIIGEHLLARETKIQRSPYVFKHTFFHQTFDAEVTLLLLQAIHQHLVGKLKGKKRLYSIRLHTISHVKLKAVNPQTALYQEQLLKQKEVVWNAAIANRPTQVLKVFFSIDEEKEVYLIRRLEKEKRQGDVTRLEKNRYLFQIKLADMVAITPFLRTFFGRIEKIQCTNRLWEKQFWVDYQKMYSLYFEEEVQR</sequence>
<dbReference type="KEGG" id="erx:ATZ35_00480"/>
<dbReference type="AlphaFoldDB" id="A0A0U2VQH8"/>
<name>A0A0U2VQH8_9ENTE</name>
<protein>
    <recommendedName>
        <fullName evidence="3">WYL domain-containing protein</fullName>
    </recommendedName>
</protein>
<keyword evidence="2" id="KW-1185">Reference proteome</keyword>
<reference evidence="2" key="1">
    <citation type="submission" date="2015-12" db="EMBL/GenBank/DDBJ databases">
        <authorList>
            <person name="Lauer A."/>
            <person name="Humrighouse B."/>
            <person name="Loparev V."/>
            <person name="Shewmaker P.L."/>
            <person name="Whitney A.M."/>
            <person name="McLaughlin R.W."/>
        </authorList>
    </citation>
    <scope>NUCLEOTIDE SEQUENCE [LARGE SCALE GENOMIC DNA]</scope>
    <source>
        <strain evidence="2">LMG 26678</strain>
    </source>
</reference>
<dbReference type="Proteomes" id="UP000067523">
    <property type="component" value="Chromosome"/>
</dbReference>
<gene>
    <name evidence="1" type="ORF">ATZ35_00480</name>
</gene>
<dbReference type="EMBL" id="CP013655">
    <property type="protein sequence ID" value="ALS35684.1"/>
    <property type="molecule type" value="Genomic_DNA"/>
</dbReference>
<organism evidence="1 2">
    <name type="scientific">Enterococcus rotai</name>
    <dbReference type="NCBI Taxonomy" id="118060"/>
    <lineage>
        <taxon>Bacteria</taxon>
        <taxon>Bacillati</taxon>
        <taxon>Bacillota</taxon>
        <taxon>Bacilli</taxon>
        <taxon>Lactobacillales</taxon>
        <taxon>Enterococcaceae</taxon>
        <taxon>Enterococcus</taxon>
    </lineage>
</organism>